<evidence type="ECO:0000259" key="8">
    <source>
        <dbReference type="PROSITE" id="PS50014"/>
    </source>
</evidence>
<sequence>MEIETPNRPYTSKITFDNVLSEPLPPEYSKVNWSENSASESALLPHQHLRIKAQRRQYLKVQSSLLQAQVTKGEAQHVDLQRPTPFSESDGYVMRLAAEQETESNKEKIGKTTNLSKASTAEEEAQIRALKRKKGEEEKRKRIEAVKKQLALGGGGGAKIRSSLMGIGGQDREKPKLNQLMLNSNDPDALDLTLEGTQHTDLASNHTLVYPELQRCEQRIFHRPRLLKASVGPYKRWMFCKSGGVKRGSTGGGARYNDDGSVWVPPAGGQTGPGGKARLNITKESQLAVTALAPDESLVAVEYTEERPPIMLNKGMVSNIINYYNGDRNTCPISAGGGERPPAKQQLSRDSSIPTSSASLNPIFNSSTSFLGPSDRSAIKQQAKVLKDLKKSAREKRKKERAEFLKNNDILPDGVTNLGRGCFLAEVEKGETQTSLVNNLFVAPLFKHTPPPTDFLMTFHKPTSITMSKDSFDEFGHVTAAPPPPTSLKRREEDIKVIIQPFPKSFYVVGQTEPKTRVPYPNSKDLRAFQSNFIAYQVGKELERVSNDDDDTLEFSYIKDTMFKNSDFNANQLKMELKEIAYEKEENMWTLNRDEFQGLDKMGRNFTPEQVAAHESHQANIRRLHDLGIKHLYNGRDILPQVSAAIEYMDTNYQTRRARMKVLKRRMNTSMASKDVNRAAREHYEECTRAVEHLKVKLEQEQRQIAIARFILEELSTTTWQLTNDLIDIHGRSGGAGSGGICKLMGYGDPSGRGEAMSFVREPENKAMHSTVAAGGSAPNAGEKLVGTDKDLRRLSMNQLASMLRSYGTPQDYIDTLKRWDRVHLVRDLSTRVTSDGLANDNQVKYARGERLKASEQREVYRERIQQIWARQKEALSNNADLTKELEAIDEEEESEEEEIDPEEESKFHDDLLDMVGGTQDVALLAGGGEGASTGIFGNSGEAKMREINKNKQDAADLQALRNELAEDRQEKKSLEGVTAKQLQQNSKGPKKYVVRRKIVTTHPDGTQTTSFKFIVEPENKPTPNYLRLVKERTEKRRELGLKDAKRKERKIRNEMAAESEAKKAEESAAASGTKGQATNNKVFGHAMFADEDVEYEEAMKINIFRQGKGKNNALRFSTGNLKERLARRPGRKPKEEDDYENWTTTKTTSEHRAKKRQRGDNPNVQLNRKLEKVLQQLENRPESVPFRKGVDNKRFPDYKSKIKRPMDIKRIRDRCKSTAYRRVQDFLADMSLIYENSAAYNGMHNDFTNAARSLFQMACNYVESEKEAFEILEGMVQRTLGGKKGRLTKEQQDAEDAFERQEQARLQAQEAQKALVQAPQSKIGLLTDLINDDDDSDSDDDDDDA</sequence>
<dbReference type="PANTHER" id="PTHR13900:SF0">
    <property type="entry name" value="TRANSCRIPTION INITIATION FACTOR TFIID SUBUNIT 1"/>
    <property type="match status" value="1"/>
</dbReference>
<proteinExistence type="inferred from homology"/>
<dbReference type="GO" id="GO:0005669">
    <property type="term" value="C:transcription factor TFIID complex"/>
    <property type="evidence" value="ECO:0007669"/>
    <property type="project" value="InterPro"/>
</dbReference>
<dbReference type="GO" id="GO:0051123">
    <property type="term" value="P:RNA polymerase II preinitiation complex assembly"/>
    <property type="evidence" value="ECO:0007669"/>
    <property type="project" value="TreeGrafter"/>
</dbReference>
<dbReference type="Pfam" id="PF00439">
    <property type="entry name" value="Bromodomain"/>
    <property type="match status" value="1"/>
</dbReference>
<dbReference type="InterPro" id="IPR018359">
    <property type="entry name" value="Bromodomain_CS"/>
</dbReference>
<dbReference type="InterPro" id="IPR040240">
    <property type="entry name" value="TAF1"/>
</dbReference>
<evidence type="ECO:0000256" key="5">
    <source>
        <dbReference type="PROSITE-ProRule" id="PRU00035"/>
    </source>
</evidence>
<evidence type="ECO:0000256" key="7">
    <source>
        <dbReference type="SAM" id="MobiDB-lite"/>
    </source>
</evidence>
<dbReference type="InterPro" id="IPR036427">
    <property type="entry name" value="Bromodomain-like_sf"/>
</dbReference>
<dbReference type="PRINTS" id="PR00503">
    <property type="entry name" value="BROMODOMAIN"/>
</dbReference>
<evidence type="ECO:0000313" key="10">
    <source>
        <dbReference type="Proteomes" id="UP001165065"/>
    </source>
</evidence>
<feature type="coiled-coil region" evidence="6">
    <location>
        <begin position="872"/>
        <end position="899"/>
    </location>
</feature>
<dbReference type="GO" id="GO:0016251">
    <property type="term" value="F:RNA polymerase II general transcription initiation factor activity"/>
    <property type="evidence" value="ECO:0007669"/>
    <property type="project" value="InterPro"/>
</dbReference>
<organism evidence="9 10">
    <name type="scientific">Triparma columacea</name>
    <dbReference type="NCBI Taxonomy" id="722753"/>
    <lineage>
        <taxon>Eukaryota</taxon>
        <taxon>Sar</taxon>
        <taxon>Stramenopiles</taxon>
        <taxon>Ochrophyta</taxon>
        <taxon>Bolidophyceae</taxon>
        <taxon>Parmales</taxon>
        <taxon>Triparmaceae</taxon>
        <taxon>Triparma</taxon>
    </lineage>
</organism>
<dbReference type="EMBL" id="BRYA01000191">
    <property type="protein sequence ID" value="GMI43301.1"/>
    <property type="molecule type" value="Genomic_DNA"/>
</dbReference>
<accession>A0A9W7GCS2</accession>
<keyword evidence="4" id="KW-0539">Nucleus</keyword>
<comment type="similarity">
    <text evidence="2">Belongs to the TAF1 family.</text>
</comment>
<feature type="compositionally biased region" description="Polar residues" evidence="7">
    <location>
        <begin position="345"/>
        <end position="358"/>
    </location>
</feature>
<feature type="domain" description="Bromo" evidence="8">
    <location>
        <begin position="1179"/>
        <end position="1249"/>
    </location>
</feature>
<evidence type="ECO:0000256" key="1">
    <source>
        <dbReference type="ARBA" id="ARBA00004123"/>
    </source>
</evidence>
<keyword evidence="10" id="KW-1185">Reference proteome</keyword>
<evidence type="ECO:0000256" key="4">
    <source>
        <dbReference type="ARBA" id="ARBA00023242"/>
    </source>
</evidence>
<keyword evidence="6" id="KW-0175">Coiled coil</keyword>
<feature type="region of interest" description="Disordered" evidence="7">
    <location>
        <begin position="1327"/>
        <end position="1346"/>
    </location>
</feature>
<feature type="compositionally biased region" description="Acidic residues" evidence="7">
    <location>
        <begin position="1331"/>
        <end position="1346"/>
    </location>
</feature>
<dbReference type="OrthoDB" id="5752at2759"/>
<feature type="region of interest" description="Disordered" evidence="7">
    <location>
        <begin position="99"/>
        <end position="122"/>
    </location>
</feature>
<reference evidence="10" key="1">
    <citation type="journal article" date="2023" name="Commun. Biol.">
        <title>Genome analysis of Parmales, the sister group of diatoms, reveals the evolutionary specialization of diatoms from phago-mixotrophs to photoautotrophs.</title>
        <authorList>
            <person name="Ban H."/>
            <person name="Sato S."/>
            <person name="Yoshikawa S."/>
            <person name="Yamada K."/>
            <person name="Nakamura Y."/>
            <person name="Ichinomiya M."/>
            <person name="Sato N."/>
            <person name="Blanc-Mathieu R."/>
            <person name="Endo H."/>
            <person name="Kuwata A."/>
            <person name="Ogata H."/>
        </authorList>
    </citation>
    <scope>NUCLEOTIDE SEQUENCE [LARGE SCALE GENOMIC DNA]</scope>
</reference>
<feature type="coiled-coil region" evidence="6">
    <location>
        <begin position="1285"/>
        <end position="1315"/>
    </location>
</feature>
<dbReference type="SMART" id="SM00297">
    <property type="entry name" value="BROMO"/>
    <property type="match status" value="1"/>
</dbReference>
<dbReference type="InterPro" id="IPR001487">
    <property type="entry name" value="Bromodomain"/>
</dbReference>
<feature type="coiled-coil region" evidence="6">
    <location>
        <begin position="376"/>
        <end position="403"/>
    </location>
</feature>
<dbReference type="PROSITE" id="PS00633">
    <property type="entry name" value="BROMODOMAIN_1"/>
    <property type="match status" value="1"/>
</dbReference>
<dbReference type="GO" id="GO:0017025">
    <property type="term" value="F:TBP-class protein binding"/>
    <property type="evidence" value="ECO:0007669"/>
    <property type="project" value="InterPro"/>
</dbReference>
<dbReference type="SUPFAM" id="SSF47370">
    <property type="entry name" value="Bromodomain"/>
    <property type="match status" value="1"/>
</dbReference>
<comment type="caution">
    <text evidence="9">The sequence shown here is derived from an EMBL/GenBank/DDBJ whole genome shotgun (WGS) entry which is preliminary data.</text>
</comment>
<feature type="region of interest" description="Disordered" evidence="7">
    <location>
        <begin position="332"/>
        <end position="358"/>
    </location>
</feature>
<comment type="subcellular location">
    <subcellularLocation>
        <location evidence="1">Nucleus</location>
    </subcellularLocation>
</comment>
<feature type="compositionally biased region" description="Basic and acidic residues" evidence="7">
    <location>
        <begin position="965"/>
        <end position="975"/>
    </location>
</feature>
<evidence type="ECO:0000256" key="6">
    <source>
        <dbReference type="SAM" id="Coils"/>
    </source>
</evidence>
<dbReference type="PROSITE" id="PS50014">
    <property type="entry name" value="BROMODOMAIN_2"/>
    <property type="match status" value="1"/>
</dbReference>
<feature type="compositionally biased region" description="Basic and acidic residues" evidence="7">
    <location>
        <begin position="1035"/>
        <end position="1067"/>
    </location>
</feature>
<evidence type="ECO:0000256" key="3">
    <source>
        <dbReference type="ARBA" id="ARBA00023117"/>
    </source>
</evidence>
<evidence type="ECO:0000313" key="9">
    <source>
        <dbReference type="EMBL" id="GMI43301.1"/>
    </source>
</evidence>
<feature type="region of interest" description="Disordered" evidence="7">
    <location>
        <begin position="965"/>
        <end position="991"/>
    </location>
</feature>
<dbReference type="InterPro" id="IPR022591">
    <property type="entry name" value="TAF1_HAT_dom"/>
</dbReference>
<name>A0A9W7GCS2_9STRA</name>
<evidence type="ECO:0000256" key="2">
    <source>
        <dbReference type="ARBA" id="ARBA00009064"/>
    </source>
</evidence>
<dbReference type="Proteomes" id="UP001165065">
    <property type="component" value="Unassembled WGS sequence"/>
</dbReference>
<dbReference type="PANTHER" id="PTHR13900">
    <property type="entry name" value="TRANSCRIPTION INITIATION FACTOR TFIID"/>
    <property type="match status" value="1"/>
</dbReference>
<feature type="region of interest" description="Disordered" evidence="7">
    <location>
        <begin position="1035"/>
        <end position="1080"/>
    </location>
</feature>
<feature type="region of interest" description="Disordered" evidence="7">
    <location>
        <begin position="1113"/>
        <end position="1164"/>
    </location>
</feature>
<gene>
    <name evidence="9" type="ORF">TrCOL_g6043</name>
</gene>
<dbReference type="Pfam" id="PF12157">
    <property type="entry name" value="DUF3591"/>
    <property type="match status" value="3"/>
</dbReference>
<dbReference type="GO" id="GO:0004402">
    <property type="term" value="F:histone acetyltransferase activity"/>
    <property type="evidence" value="ECO:0007669"/>
    <property type="project" value="InterPro"/>
</dbReference>
<dbReference type="Gene3D" id="1.20.920.10">
    <property type="entry name" value="Bromodomain-like"/>
    <property type="match status" value="1"/>
</dbReference>
<protein>
    <recommendedName>
        <fullName evidence="8">Bromo domain-containing protein</fullName>
    </recommendedName>
</protein>
<keyword evidence="3 5" id="KW-0103">Bromodomain</keyword>